<organism evidence="3 4">
    <name type="scientific">Mycolicibacterium peregrinum</name>
    <name type="common">Mycobacterium peregrinum</name>
    <dbReference type="NCBI Taxonomy" id="43304"/>
    <lineage>
        <taxon>Bacteria</taxon>
        <taxon>Bacillati</taxon>
        <taxon>Actinomycetota</taxon>
        <taxon>Actinomycetes</taxon>
        <taxon>Mycobacteriales</taxon>
        <taxon>Mycobacteriaceae</taxon>
        <taxon>Mycolicibacterium</taxon>
    </lineage>
</organism>
<comment type="caution">
    <text evidence="3">The sequence shown here is derived from an EMBL/GenBank/DDBJ whole genome shotgun (WGS) entry which is preliminary data.</text>
</comment>
<protein>
    <submittedName>
        <fullName evidence="3">2-hydroxycyclohexanecarboxyl-CoA dehydrogenase</fullName>
    </submittedName>
</protein>
<reference evidence="4" key="1">
    <citation type="submission" date="2016-06" db="EMBL/GenBank/DDBJ databases">
        <authorList>
            <person name="Sutton G."/>
            <person name="Brinkac L."/>
            <person name="Sanka R."/>
            <person name="Adams M."/>
            <person name="Lau E."/>
            <person name="Mehaffy C."/>
            <person name="Tameris M."/>
            <person name="Hatherill M."/>
            <person name="Hanekom W."/>
            <person name="Mahomed H."/>
            <person name="Mcshane H."/>
        </authorList>
    </citation>
    <scope>NUCLEOTIDE SEQUENCE [LARGE SCALE GENOMIC DNA]</scope>
    <source>
        <strain evidence="4">852002-10433_SCH5171157</strain>
    </source>
</reference>
<dbReference type="OrthoDB" id="7064009at2"/>
<evidence type="ECO:0000256" key="1">
    <source>
        <dbReference type="ARBA" id="ARBA00006484"/>
    </source>
</evidence>
<dbReference type="Gene3D" id="3.40.50.720">
    <property type="entry name" value="NAD(P)-binding Rossmann-like Domain"/>
    <property type="match status" value="1"/>
</dbReference>
<dbReference type="SUPFAM" id="SSF51735">
    <property type="entry name" value="NAD(P)-binding Rossmann-fold domains"/>
    <property type="match status" value="1"/>
</dbReference>
<dbReference type="EMBL" id="LZSY01000077">
    <property type="protein sequence ID" value="OBB92248.1"/>
    <property type="molecule type" value="Genomic_DNA"/>
</dbReference>
<evidence type="ECO:0000313" key="4">
    <source>
        <dbReference type="Proteomes" id="UP000094008"/>
    </source>
</evidence>
<dbReference type="Proteomes" id="UP000094008">
    <property type="component" value="Unassembled WGS sequence"/>
</dbReference>
<dbReference type="RefSeq" id="WP_064881238.1">
    <property type="nucleotide sequence ID" value="NZ_LZSY01000077.1"/>
</dbReference>
<accession>A0A1A0W7X4</accession>
<dbReference type="AlphaFoldDB" id="A0A1A0W7X4"/>
<dbReference type="PRINTS" id="PR00080">
    <property type="entry name" value="SDRFAMILY"/>
</dbReference>
<gene>
    <name evidence="3" type="ORF">A5779_22335</name>
</gene>
<dbReference type="Pfam" id="PF13561">
    <property type="entry name" value="adh_short_C2"/>
    <property type="match status" value="1"/>
</dbReference>
<dbReference type="InterPro" id="IPR020904">
    <property type="entry name" value="Sc_DH/Rdtase_CS"/>
</dbReference>
<name>A0A1A0W7X4_MYCPR</name>
<comment type="similarity">
    <text evidence="1">Belongs to the short-chain dehydrogenases/reductases (SDR) family.</text>
</comment>
<keyword evidence="2" id="KW-0560">Oxidoreductase</keyword>
<dbReference type="PROSITE" id="PS00061">
    <property type="entry name" value="ADH_SHORT"/>
    <property type="match status" value="1"/>
</dbReference>
<dbReference type="GO" id="GO:0016616">
    <property type="term" value="F:oxidoreductase activity, acting on the CH-OH group of donors, NAD or NADP as acceptor"/>
    <property type="evidence" value="ECO:0007669"/>
    <property type="project" value="TreeGrafter"/>
</dbReference>
<dbReference type="PANTHER" id="PTHR42760:SF78">
    <property type="entry name" value="3-OXOACYL-[ACYL-CARRIER-PROTEIN] REDUCTASE [NADH]"/>
    <property type="match status" value="1"/>
</dbReference>
<dbReference type="InterPro" id="IPR002347">
    <property type="entry name" value="SDR_fam"/>
</dbReference>
<proteinExistence type="inferred from homology"/>
<dbReference type="PRINTS" id="PR00081">
    <property type="entry name" value="GDHRDH"/>
</dbReference>
<evidence type="ECO:0000256" key="2">
    <source>
        <dbReference type="ARBA" id="ARBA00023002"/>
    </source>
</evidence>
<dbReference type="InterPro" id="IPR036291">
    <property type="entry name" value="NAD(P)-bd_dom_sf"/>
</dbReference>
<sequence>MRFDNKVAVVTGAASGIGRAIAIDLAADGAAVAAVDRNEAGLAQTVQACAGATAHVVDLADPAAVSTLRDEVLAAHGLPGVIVNAAGFDRVEPFMSNDDALWQSLVAVNFLGPVRLTHAFLEPILAKGETAKIVNIASDAGRVGSLGETVYAGTKGGVIAFTKSLAREMARHQINVNCVCPGPTDTPLFDSLPDKVRDGLIKAIPFRRLAEPEEVAKAVAFFASDDASFITGQVLSVSGGLTMAG</sequence>
<dbReference type="FunFam" id="3.40.50.720:FF:000084">
    <property type="entry name" value="Short-chain dehydrogenase reductase"/>
    <property type="match status" value="1"/>
</dbReference>
<evidence type="ECO:0000313" key="3">
    <source>
        <dbReference type="EMBL" id="OBB92248.1"/>
    </source>
</evidence>
<dbReference type="PANTHER" id="PTHR42760">
    <property type="entry name" value="SHORT-CHAIN DEHYDROGENASES/REDUCTASES FAMILY MEMBER"/>
    <property type="match status" value="1"/>
</dbReference>